<dbReference type="Proteomes" id="UP001162811">
    <property type="component" value="Unassembled WGS sequence"/>
</dbReference>
<name>A0ABT1AHM1_9RALS</name>
<accession>A0ABT1AHM1</accession>
<dbReference type="InterPro" id="IPR018060">
    <property type="entry name" value="HTH_AraC"/>
</dbReference>
<dbReference type="SMART" id="SM00342">
    <property type="entry name" value="HTH_ARAC"/>
    <property type="match status" value="1"/>
</dbReference>
<evidence type="ECO:0000313" key="6">
    <source>
        <dbReference type="Proteomes" id="UP001162811"/>
    </source>
</evidence>
<dbReference type="InterPro" id="IPR009057">
    <property type="entry name" value="Homeodomain-like_sf"/>
</dbReference>
<evidence type="ECO:0000256" key="2">
    <source>
        <dbReference type="ARBA" id="ARBA00023125"/>
    </source>
</evidence>
<dbReference type="Pfam" id="PF12833">
    <property type="entry name" value="HTH_18"/>
    <property type="match status" value="1"/>
</dbReference>
<gene>
    <name evidence="5" type="ORF">NG900_06180</name>
</gene>
<keyword evidence="3" id="KW-0804">Transcription</keyword>
<keyword evidence="1" id="KW-0805">Transcription regulation</keyword>
<reference evidence="5" key="2">
    <citation type="journal article" date="2023" name="Front. Microbiol.">
        <title>Ralstonia chuxiongensis sp. nov., Ralstonia mojiangensis sp. nov., and Ralstonia soli sp. nov., isolated from tobacco fields, are three novel species in the family Burkholderiaceae.</title>
        <authorList>
            <person name="Lu C.H."/>
            <person name="Zhang Y.Y."/>
            <person name="Jiang N."/>
            <person name="Chen W."/>
            <person name="Shao X."/>
            <person name="Zhao Z.M."/>
            <person name="Lu W.L."/>
            <person name="Hu X."/>
            <person name="Xi Y.X."/>
            <person name="Zou S.Y."/>
            <person name="Wei Q.J."/>
            <person name="Lin Z.L."/>
            <person name="Gong L."/>
            <person name="Gai X.T."/>
            <person name="Zhang L.Q."/>
            <person name="Li J.Y."/>
            <person name="Jin Y."/>
            <person name="Xia Z.Y."/>
        </authorList>
    </citation>
    <scope>NUCLEOTIDE SEQUENCE</scope>
    <source>
        <strain evidence="5">21MJYT02-11</strain>
    </source>
</reference>
<proteinExistence type="predicted"/>
<sequence length="312" mass="34544">MRSGDVDELALHLNAFQWRYDQLSAGSFAGHLAEINLPQMAIFREQLSNSTRQTGTLPPDTIGLVMPWSQSGPMWGNGACMTGGHIAVSDRAEVEFCTASDCDYAFMIVEADAVEDALGRTGAQLAPHLHRKVTITQLPGDSELALHQLFALAHGALGKAPETLEAETARRLLADQFMIQLVEVLSKASPAEERNAVLRKRVVDRARDLMLSHLEQPLSILDVCKHVGASRRKLNYCFQEVLGITPLAYMRAIRLNGVRRDMLAGADKSEGVYDIAVRWGFWHFGQFSTDYKHHFGELPSHTLQRGRGIAAR</sequence>
<dbReference type="PROSITE" id="PS00041">
    <property type="entry name" value="HTH_ARAC_FAMILY_1"/>
    <property type="match status" value="1"/>
</dbReference>
<dbReference type="InterPro" id="IPR018062">
    <property type="entry name" value="HTH_AraC-typ_CS"/>
</dbReference>
<dbReference type="SUPFAM" id="SSF46689">
    <property type="entry name" value="Homeodomain-like"/>
    <property type="match status" value="1"/>
</dbReference>
<evidence type="ECO:0000256" key="3">
    <source>
        <dbReference type="ARBA" id="ARBA00023163"/>
    </source>
</evidence>
<keyword evidence="6" id="KW-1185">Reference proteome</keyword>
<dbReference type="EMBL" id="JAMXHT010000002">
    <property type="protein sequence ID" value="MCO5397789.1"/>
    <property type="molecule type" value="Genomic_DNA"/>
</dbReference>
<comment type="caution">
    <text evidence="5">The sequence shown here is derived from an EMBL/GenBank/DDBJ whole genome shotgun (WGS) entry which is preliminary data.</text>
</comment>
<evidence type="ECO:0000313" key="5">
    <source>
        <dbReference type="EMBL" id="MCO5397789.1"/>
    </source>
</evidence>
<dbReference type="PROSITE" id="PS01124">
    <property type="entry name" value="HTH_ARAC_FAMILY_2"/>
    <property type="match status" value="1"/>
</dbReference>
<dbReference type="Gene3D" id="1.10.10.60">
    <property type="entry name" value="Homeodomain-like"/>
    <property type="match status" value="1"/>
</dbReference>
<evidence type="ECO:0000256" key="1">
    <source>
        <dbReference type="ARBA" id="ARBA00023015"/>
    </source>
</evidence>
<keyword evidence="2" id="KW-0238">DNA-binding</keyword>
<dbReference type="InterPro" id="IPR050204">
    <property type="entry name" value="AraC_XylS_family_regulators"/>
</dbReference>
<dbReference type="RefSeq" id="WP_252677983.1">
    <property type="nucleotide sequence ID" value="NZ_JAMXHT010000002.1"/>
</dbReference>
<dbReference type="PANTHER" id="PTHR46796:SF12">
    <property type="entry name" value="HTH-TYPE DNA-BINDING TRANSCRIPTIONAL ACTIVATOR EUTR"/>
    <property type="match status" value="1"/>
</dbReference>
<evidence type="ECO:0000259" key="4">
    <source>
        <dbReference type="PROSITE" id="PS01124"/>
    </source>
</evidence>
<reference evidence="5" key="1">
    <citation type="submission" date="2022-06" db="EMBL/GenBank/DDBJ databases">
        <authorList>
            <person name="Lu C.-H."/>
        </authorList>
    </citation>
    <scope>NUCLEOTIDE SEQUENCE</scope>
    <source>
        <strain evidence="5">21MJYT02-11</strain>
    </source>
</reference>
<protein>
    <submittedName>
        <fullName evidence="5">Helix-turn-helix domain-containing protein</fullName>
    </submittedName>
</protein>
<dbReference type="PANTHER" id="PTHR46796">
    <property type="entry name" value="HTH-TYPE TRANSCRIPTIONAL ACTIVATOR RHAS-RELATED"/>
    <property type="match status" value="1"/>
</dbReference>
<feature type="domain" description="HTH araC/xylS-type" evidence="4">
    <location>
        <begin position="204"/>
        <end position="305"/>
    </location>
</feature>
<organism evidence="5 6">
    <name type="scientific">Ralstonia soli</name>
    <dbReference type="NCBI Taxonomy" id="2953896"/>
    <lineage>
        <taxon>Bacteria</taxon>
        <taxon>Pseudomonadati</taxon>
        <taxon>Pseudomonadota</taxon>
        <taxon>Betaproteobacteria</taxon>
        <taxon>Burkholderiales</taxon>
        <taxon>Burkholderiaceae</taxon>
        <taxon>Ralstonia</taxon>
    </lineage>
</organism>